<gene>
    <name evidence="1" type="ORF">KAALPHA_65</name>
</gene>
<dbReference type="InterPro" id="IPR055624">
    <property type="entry name" value="DUF7200"/>
</dbReference>
<sequence length="90" mass="10873">MRQGAYSMKYNQFTITVLNYGDWVIRRDGTVYFSDEETGAYWESDIAIFRDYTPDILYREFCEETCEDLEPMHYNTFKTLIEDTFKVFDL</sequence>
<dbReference type="EMBL" id="MN013084">
    <property type="protein sequence ID" value="QEG13102.1"/>
    <property type="molecule type" value="Genomic_DNA"/>
</dbReference>
<evidence type="ECO:0000313" key="2">
    <source>
        <dbReference type="Proteomes" id="UP000325316"/>
    </source>
</evidence>
<name>A0A5B9NKB7_9CAUD</name>
<organism evidence="1 2">
    <name type="scientific">Klebsiella phage vB_KaeM_KaAlpha</name>
    <dbReference type="NCBI Taxonomy" id="2591367"/>
    <lineage>
        <taxon>Viruses</taxon>
        <taxon>Duplodnaviria</taxon>
        <taxon>Heunggongvirae</taxon>
        <taxon>Uroviricota</taxon>
        <taxon>Caudoviricetes</taxon>
        <taxon>Pantevenvirales</taxon>
        <taxon>Straboviridae</taxon>
        <taxon>Tevenvirinae</taxon>
        <taxon>Karamvirus</taxon>
        <taxon>Karamvirus pg7</taxon>
    </lineage>
</organism>
<reference evidence="1 2" key="1">
    <citation type="submission" date="2019-04" db="EMBL/GenBank/DDBJ databases">
        <authorList>
            <person name="Anderson K.J."/>
            <person name="Thurgood T.L."/>
            <person name="Sharma R."/>
            <person name="Arens D.K."/>
            <person name="Kruger J.L."/>
            <person name="Thompson D.W."/>
            <person name="Casjens S."/>
            <person name="Grose J.H."/>
        </authorList>
    </citation>
    <scope>NUCLEOTIDE SEQUENCE [LARGE SCALE GENOMIC DNA]</scope>
</reference>
<dbReference type="Proteomes" id="UP000325316">
    <property type="component" value="Segment"/>
</dbReference>
<proteinExistence type="predicted"/>
<protein>
    <submittedName>
        <fullName evidence="1">Uncharacterized protein</fullName>
    </submittedName>
</protein>
<accession>A0A5B9NKB7</accession>
<dbReference type="Pfam" id="PF23830">
    <property type="entry name" value="DUF7200"/>
    <property type="match status" value="1"/>
</dbReference>
<evidence type="ECO:0000313" key="1">
    <source>
        <dbReference type="EMBL" id="QEG13102.1"/>
    </source>
</evidence>